<feature type="region of interest" description="Disordered" evidence="1">
    <location>
        <begin position="269"/>
        <end position="288"/>
    </location>
</feature>
<feature type="region of interest" description="Disordered" evidence="1">
    <location>
        <begin position="200"/>
        <end position="253"/>
    </location>
</feature>
<feature type="signal peptide" evidence="2">
    <location>
        <begin position="1"/>
        <end position="22"/>
    </location>
</feature>
<sequence length="312" mass="35088">MNSMMIISYLTICVLIVLVGHSQQRPYDGQNNGYGINGYGSNGRYNNPGYDNYGYGNHQHDQHGGNGMMRGQNPNDQQQFNGRNNNDGGSSNGMLKILGNSMRMMGIEDESKTTILNRERRNSKQYSGPAFFPMMPQQNQNDDDWLTMLLQTISCKTSAKLRLVHHKNMNSITLTSLIAILALIVLVNQSEQRPFDEKSINEEFGNNGHSGNVDIMEKSNPADRQQTDDSKNVNTDGISDENSADSLVTSEQNIEKESKIPMAILNRVQRHSHHHHPAPAIIPFPIMPPPQQSQSNDWLKMLLLFMLLPHRA</sequence>
<evidence type="ECO:0000256" key="1">
    <source>
        <dbReference type="SAM" id="MobiDB-lite"/>
    </source>
</evidence>
<gene>
    <name evidence="3" type="ORF">DERP_001667</name>
</gene>
<feature type="compositionally biased region" description="Basic and acidic residues" evidence="1">
    <location>
        <begin position="215"/>
        <end position="231"/>
    </location>
</feature>
<feature type="compositionally biased region" description="Low complexity" evidence="1">
    <location>
        <begin position="81"/>
        <end position="92"/>
    </location>
</feature>
<reference evidence="3 4" key="1">
    <citation type="journal article" date="2018" name="J. Allergy Clin. Immunol.">
        <title>High-quality assembly of Dermatophagoides pteronyssinus genome and transcriptome reveals a wide range of novel allergens.</title>
        <authorList>
            <person name="Liu X.Y."/>
            <person name="Yang K.Y."/>
            <person name="Wang M.Q."/>
            <person name="Kwok J.S."/>
            <person name="Zeng X."/>
            <person name="Yang Z."/>
            <person name="Xiao X.J."/>
            <person name="Lau C.P."/>
            <person name="Li Y."/>
            <person name="Huang Z.M."/>
            <person name="Ba J.G."/>
            <person name="Yim A.K."/>
            <person name="Ouyang C.Y."/>
            <person name="Ngai S.M."/>
            <person name="Chan T.F."/>
            <person name="Leung E.L."/>
            <person name="Liu L."/>
            <person name="Liu Z.G."/>
            <person name="Tsui S.K."/>
        </authorList>
    </citation>
    <scope>NUCLEOTIDE SEQUENCE [LARGE SCALE GENOMIC DNA]</scope>
    <source>
        <strain evidence="3">Derp</strain>
    </source>
</reference>
<comment type="caution">
    <text evidence="3">The sequence shown here is derived from an EMBL/GenBank/DDBJ whole genome shotgun (WGS) entry which is preliminary data.</text>
</comment>
<accession>A0ABQ8JB61</accession>
<organism evidence="3 4">
    <name type="scientific">Dermatophagoides pteronyssinus</name>
    <name type="common">European house dust mite</name>
    <dbReference type="NCBI Taxonomy" id="6956"/>
    <lineage>
        <taxon>Eukaryota</taxon>
        <taxon>Metazoa</taxon>
        <taxon>Ecdysozoa</taxon>
        <taxon>Arthropoda</taxon>
        <taxon>Chelicerata</taxon>
        <taxon>Arachnida</taxon>
        <taxon>Acari</taxon>
        <taxon>Acariformes</taxon>
        <taxon>Sarcoptiformes</taxon>
        <taxon>Astigmata</taxon>
        <taxon>Psoroptidia</taxon>
        <taxon>Analgoidea</taxon>
        <taxon>Pyroglyphidae</taxon>
        <taxon>Dermatophagoidinae</taxon>
        <taxon>Dermatophagoides</taxon>
    </lineage>
</organism>
<evidence type="ECO:0000313" key="4">
    <source>
        <dbReference type="Proteomes" id="UP000887458"/>
    </source>
</evidence>
<reference evidence="3 4" key="2">
    <citation type="journal article" date="2022" name="Mol. Biol. Evol.">
        <title>Comparative Genomics Reveals Insights into the Divergent Evolution of Astigmatic Mites and Household Pest Adaptations.</title>
        <authorList>
            <person name="Xiong Q."/>
            <person name="Wan A.T."/>
            <person name="Liu X."/>
            <person name="Fung C.S."/>
            <person name="Xiao X."/>
            <person name="Malainual N."/>
            <person name="Hou J."/>
            <person name="Wang L."/>
            <person name="Wang M."/>
            <person name="Yang K.Y."/>
            <person name="Cui Y."/>
            <person name="Leung E.L."/>
            <person name="Nong W."/>
            <person name="Shin S.K."/>
            <person name="Au S.W."/>
            <person name="Jeong K.Y."/>
            <person name="Chew F.T."/>
            <person name="Hui J.H."/>
            <person name="Leung T.F."/>
            <person name="Tungtrongchitr A."/>
            <person name="Zhong N."/>
            <person name="Liu Z."/>
            <person name="Tsui S.K."/>
        </authorList>
    </citation>
    <scope>NUCLEOTIDE SEQUENCE [LARGE SCALE GENOMIC DNA]</scope>
    <source>
        <strain evidence="3">Derp</strain>
    </source>
</reference>
<evidence type="ECO:0000256" key="2">
    <source>
        <dbReference type="SAM" id="SignalP"/>
    </source>
</evidence>
<keyword evidence="4" id="KW-1185">Reference proteome</keyword>
<keyword evidence="2" id="KW-0732">Signal</keyword>
<name>A0ABQ8JB61_DERPT</name>
<dbReference type="Proteomes" id="UP000887458">
    <property type="component" value="Unassembled WGS sequence"/>
</dbReference>
<evidence type="ECO:0000313" key="3">
    <source>
        <dbReference type="EMBL" id="KAH9419836.1"/>
    </source>
</evidence>
<dbReference type="EMBL" id="NJHN03000054">
    <property type="protein sequence ID" value="KAH9419836.1"/>
    <property type="molecule type" value="Genomic_DNA"/>
</dbReference>
<protein>
    <submittedName>
        <fullName evidence="3">Uncharacterized protein</fullName>
    </submittedName>
</protein>
<proteinExistence type="predicted"/>
<feature type="chain" id="PRO_5046851576" evidence="2">
    <location>
        <begin position="23"/>
        <end position="312"/>
    </location>
</feature>
<feature type="region of interest" description="Disordered" evidence="1">
    <location>
        <begin position="50"/>
        <end position="92"/>
    </location>
</feature>